<dbReference type="Gene3D" id="3.30.465.10">
    <property type="match status" value="2"/>
</dbReference>
<dbReference type="InterPro" id="IPR050416">
    <property type="entry name" value="FAD-linked_Oxidoreductase"/>
</dbReference>
<dbReference type="Gene3D" id="3.40.462.20">
    <property type="match status" value="1"/>
</dbReference>
<protein>
    <recommendedName>
        <fullName evidence="7">FAD-binding PCMH-type domain-containing protein</fullName>
    </recommendedName>
</protein>
<dbReference type="InterPro" id="IPR036318">
    <property type="entry name" value="FAD-bd_PCMH-like_sf"/>
</dbReference>
<dbReference type="PROSITE" id="PS51387">
    <property type="entry name" value="FAD_PCMH"/>
    <property type="match status" value="1"/>
</dbReference>
<dbReference type="PANTHER" id="PTHR42973:SF39">
    <property type="entry name" value="FAD-BINDING PCMH-TYPE DOMAIN-CONTAINING PROTEIN"/>
    <property type="match status" value="1"/>
</dbReference>
<feature type="domain" description="FAD-binding PCMH-type" evidence="7">
    <location>
        <begin position="115"/>
        <end position="295"/>
    </location>
</feature>
<reference evidence="8" key="1">
    <citation type="submission" date="2023-03" db="EMBL/GenBank/DDBJ databases">
        <title>Massive genome expansion in bonnet fungi (Mycena s.s.) driven by repeated elements and novel gene families across ecological guilds.</title>
        <authorList>
            <consortium name="Lawrence Berkeley National Laboratory"/>
            <person name="Harder C.B."/>
            <person name="Miyauchi S."/>
            <person name="Viragh M."/>
            <person name="Kuo A."/>
            <person name="Thoen E."/>
            <person name="Andreopoulos B."/>
            <person name="Lu D."/>
            <person name="Skrede I."/>
            <person name="Drula E."/>
            <person name="Henrissat B."/>
            <person name="Morin E."/>
            <person name="Kohler A."/>
            <person name="Barry K."/>
            <person name="LaButti K."/>
            <person name="Morin E."/>
            <person name="Salamov A."/>
            <person name="Lipzen A."/>
            <person name="Mereny Z."/>
            <person name="Hegedus B."/>
            <person name="Baldrian P."/>
            <person name="Stursova M."/>
            <person name="Weitz H."/>
            <person name="Taylor A."/>
            <person name="Grigoriev I.V."/>
            <person name="Nagy L.G."/>
            <person name="Martin F."/>
            <person name="Kauserud H."/>
        </authorList>
    </citation>
    <scope>NUCLEOTIDE SEQUENCE</scope>
    <source>
        <strain evidence="8">CBHHK067</strain>
    </source>
</reference>
<dbReference type="Pfam" id="PF08031">
    <property type="entry name" value="BBE"/>
    <property type="match status" value="1"/>
</dbReference>
<evidence type="ECO:0000256" key="1">
    <source>
        <dbReference type="ARBA" id="ARBA00001974"/>
    </source>
</evidence>
<dbReference type="InterPro" id="IPR012951">
    <property type="entry name" value="BBE"/>
</dbReference>
<keyword evidence="9" id="KW-1185">Reference proteome</keyword>
<proteinExistence type="inferred from homology"/>
<sequence>MRSIPTALILLVCALSSASKEDERQTCRNIPGSAGYPTSAAWSALNKTIGGRLVKVVPSAKYCASLPGGACTDAQWTSAVFRGTIPGAMNTVNWEQGYDLSPPSLCLRNATTCGQGDVPIYSVEAQSVVDIQTAVKFASSNKLRVVVKASGHDWLGRSTAPNSLLIRTTGLQNSSFTEAFFIGTENMGSAATVGSGLPMGVLYQRAKANGKIIIGGTAATVCAAGGYLQGAGHSAVAPIFGLAADNVLEFNIVIASGELLKVNSISYPDLFYALRGGGAGSWGVIVSATFRTFPTFDVTYGVIDLTASSNAAAGALAAIHAQHMFDLEAVHGSQYSYYTSANINDALFQSDDSVGNDMAMGSRLIPASAYRNAPATFGKMYEELLDAGTFDRRLVGARTHVYPGAHWVLGQVAANINVSSAVNPAWRTAKSLLTLGNFWTDQTPLADVNVLRRMFQTTQLPIVEQVTGPNGGTYSNEADVFEPNFQTTFFGPNYAKLSGIKSKYDPEDLFIVPLGVGSERWDQWGLCTV</sequence>
<dbReference type="EMBL" id="JARKIE010000171">
    <property type="protein sequence ID" value="KAJ7671885.1"/>
    <property type="molecule type" value="Genomic_DNA"/>
</dbReference>
<feature type="chain" id="PRO_5042240902" description="FAD-binding PCMH-type domain-containing protein" evidence="6">
    <location>
        <begin position="20"/>
        <end position="529"/>
    </location>
</feature>
<dbReference type="GO" id="GO:0071949">
    <property type="term" value="F:FAD binding"/>
    <property type="evidence" value="ECO:0007669"/>
    <property type="project" value="InterPro"/>
</dbReference>
<evidence type="ECO:0000259" key="7">
    <source>
        <dbReference type="PROSITE" id="PS51387"/>
    </source>
</evidence>
<dbReference type="InterPro" id="IPR016169">
    <property type="entry name" value="FAD-bd_PCMH_sub2"/>
</dbReference>
<organism evidence="8 9">
    <name type="scientific">Mycena rosella</name>
    <name type="common">Pink bonnet</name>
    <name type="synonym">Agaricus rosellus</name>
    <dbReference type="NCBI Taxonomy" id="1033263"/>
    <lineage>
        <taxon>Eukaryota</taxon>
        <taxon>Fungi</taxon>
        <taxon>Dikarya</taxon>
        <taxon>Basidiomycota</taxon>
        <taxon>Agaricomycotina</taxon>
        <taxon>Agaricomycetes</taxon>
        <taxon>Agaricomycetidae</taxon>
        <taxon>Agaricales</taxon>
        <taxon>Marasmiineae</taxon>
        <taxon>Mycenaceae</taxon>
        <taxon>Mycena</taxon>
    </lineage>
</organism>
<keyword evidence="5" id="KW-0560">Oxidoreductase</keyword>
<evidence type="ECO:0000256" key="4">
    <source>
        <dbReference type="ARBA" id="ARBA00022827"/>
    </source>
</evidence>
<dbReference type="GO" id="GO:0016491">
    <property type="term" value="F:oxidoreductase activity"/>
    <property type="evidence" value="ECO:0007669"/>
    <property type="project" value="UniProtKB-KW"/>
</dbReference>
<keyword evidence="4" id="KW-0274">FAD</keyword>
<evidence type="ECO:0000313" key="9">
    <source>
        <dbReference type="Proteomes" id="UP001221757"/>
    </source>
</evidence>
<evidence type="ECO:0000256" key="3">
    <source>
        <dbReference type="ARBA" id="ARBA00022630"/>
    </source>
</evidence>
<dbReference type="PANTHER" id="PTHR42973">
    <property type="entry name" value="BINDING OXIDOREDUCTASE, PUTATIVE (AFU_ORTHOLOGUE AFUA_1G17690)-RELATED"/>
    <property type="match status" value="1"/>
</dbReference>
<evidence type="ECO:0000256" key="6">
    <source>
        <dbReference type="SAM" id="SignalP"/>
    </source>
</evidence>
<dbReference type="InterPro" id="IPR006093">
    <property type="entry name" value="Oxy_OxRdtase_FAD_BS"/>
</dbReference>
<evidence type="ECO:0000256" key="2">
    <source>
        <dbReference type="ARBA" id="ARBA00005466"/>
    </source>
</evidence>
<name>A0AAD7D037_MYCRO</name>
<comment type="similarity">
    <text evidence="2">Belongs to the oxygen-dependent FAD-linked oxidoreductase family.</text>
</comment>
<evidence type="ECO:0000313" key="8">
    <source>
        <dbReference type="EMBL" id="KAJ7671885.1"/>
    </source>
</evidence>
<dbReference type="PROSITE" id="PS00862">
    <property type="entry name" value="OX2_COVAL_FAD"/>
    <property type="match status" value="1"/>
</dbReference>
<dbReference type="SUPFAM" id="SSF56176">
    <property type="entry name" value="FAD-binding/transporter-associated domain-like"/>
    <property type="match status" value="1"/>
</dbReference>
<keyword evidence="6" id="KW-0732">Signal</keyword>
<keyword evidence="3" id="KW-0285">Flavoprotein</keyword>
<gene>
    <name evidence="8" type="ORF">B0H17DRAFT_1141420</name>
</gene>
<dbReference type="AlphaFoldDB" id="A0AAD7D037"/>
<dbReference type="InterPro" id="IPR016166">
    <property type="entry name" value="FAD-bd_PCMH"/>
</dbReference>
<comment type="cofactor">
    <cofactor evidence="1">
        <name>FAD</name>
        <dbReference type="ChEBI" id="CHEBI:57692"/>
    </cofactor>
</comment>
<comment type="caution">
    <text evidence="8">The sequence shown here is derived from an EMBL/GenBank/DDBJ whole genome shotgun (WGS) entry which is preliminary data.</text>
</comment>
<accession>A0AAD7D037</accession>
<dbReference type="InterPro" id="IPR006094">
    <property type="entry name" value="Oxid_FAD_bind_N"/>
</dbReference>
<feature type="signal peptide" evidence="6">
    <location>
        <begin position="1"/>
        <end position="19"/>
    </location>
</feature>
<evidence type="ECO:0000256" key="5">
    <source>
        <dbReference type="ARBA" id="ARBA00023002"/>
    </source>
</evidence>
<dbReference type="Proteomes" id="UP001221757">
    <property type="component" value="Unassembled WGS sequence"/>
</dbReference>
<dbReference type="Pfam" id="PF01565">
    <property type="entry name" value="FAD_binding_4"/>
    <property type="match status" value="1"/>
</dbReference>